<dbReference type="AlphaFoldDB" id="A0A915CMU6"/>
<sequence length="69" mass="7686">MKKPATSSEESLQHKKADWELSLTELVSLQWNSYQAPEKNESRHGFPSDVHKAQSDAGARLFVSASKKG</sequence>
<keyword evidence="2" id="KW-1185">Reference proteome</keyword>
<accession>A0A915CMU6</accession>
<dbReference type="Proteomes" id="UP000887574">
    <property type="component" value="Unplaced"/>
</dbReference>
<protein>
    <submittedName>
        <fullName evidence="3">Uncharacterized protein</fullName>
    </submittedName>
</protein>
<dbReference type="WBParaSite" id="jg10307">
    <property type="protein sequence ID" value="jg10307"/>
    <property type="gene ID" value="jg10307"/>
</dbReference>
<evidence type="ECO:0000313" key="2">
    <source>
        <dbReference type="Proteomes" id="UP000887574"/>
    </source>
</evidence>
<evidence type="ECO:0000256" key="1">
    <source>
        <dbReference type="SAM" id="MobiDB-lite"/>
    </source>
</evidence>
<feature type="compositionally biased region" description="Basic and acidic residues" evidence="1">
    <location>
        <begin position="38"/>
        <end position="54"/>
    </location>
</feature>
<organism evidence="2 3">
    <name type="scientific">Ditylenchus dipsaci</name>
    <dbReference type="NCBI Taxonomy" id="166011"/>
    <lineage>
        <taxon>Eukaryota</taxon>
        <taxon>Metazoa</taxon>
        <taxon>Ecdysozoa</taxon>
        <taxon>Nematoda</taxon>
        <taxon>Chromadorea</taxon>
        <taxon>Rhabditida</taxon>
        <taxon>Tylenchina</taxon>
        <taxon>Tylenchomorpha</taxon>
        <taxon>Sphaerularioidea</taxon>
        <taxon>Anguinidae</taxon>
        <taxon>Anguininae</taxon>
        <taxon>Ditylenchus</taxon>
    </lineage>
</organism>
<proteinExistence type="predicted"/>
<reference evidence="3" key="1">
    <citation type="submission" date="2022-11" db="UniProtKB">
        <authorList>
            <consortium name="WormBaseParasite"/>
        </authorList>
    </citation>
    <scope>IDENTIFICATION</scope>
</reference>
<evidence type="ECO:0000313" key="3">
    <source>
        <dbReference type="WBParaSite" id="jg10307"/>
    </source>
</evidence>
<feature type="region of interest" description="Disordered" evidence="1">
    <location>
        <begin position="38"/>
        <end position="69"/>
    </location>
</feature>
<name>A0A915CMU6_9BILA</name>